<dbReference type="InterPro" id="IPR025155">
    <property type="entry name" value="WxxW_domain"/>
</dbReference>
<dbReference type="KEGG" id="aful:116489535"/>
<feature type="region of interest" description="Disordered" evidence="8">
    <location>
        <begin position="4095"/>
        <end position="4147"/>
    </location>
</feature>
<gene>
    <name evidence="12" type="primary">LOC116489535</name>
</gene>
<feature type="region of interest" description="Disordered" evidence="8">
    <location>
        <begin position="3916"/>
        <end position="3968"/>
    </location>
</feature>
<sequence length="6253" mass="683406">MTTSLTSLSLGTKSHGLTIIPPLQNTLKVKAGNPSHNGRVCSTWGNFHFKNFDGDIFYFPGVCNYIFASNCKSSYEDFNIQIRRTMVENATMITHVIMKLEGAVVELTRTSVLVNGQQVQMPYNHMGVLVERSNSYLKVSAKLGLTFLWNEEDALLVELDKKYANQTCGLCGDFNGIPTNNEFISQNTKLTAVQFGNRQKIDGPTEQCDDPIPPAVLKNCSSEFASICETVLTSKAFTSCNVLVDVQDYIETCIQDLCHCDTSMADFCMCNTFAEYSRQCAHAGGQPLNWRTSELCPKSCPFNMQHQECGSPCSDTCSNPERSALCEDHCTDGCVCPPGMVFDDINGAGCIPRKECHCTYEGETYAPGTSFSSKCRSCTCAEGEWACVTQSCPGTCSIEGGSHISTFDEKYYSFFGDCSYVLTKLCDSNDFTVLGDIHKCGLTDTETCLKGVAISLSGGQTNIVIQPSGSVFVNMIYTQLPFSAANVTIFRPSSFFIILQTTFGLQLQIQLTPIMQLFINLDPSHKGQTCGLCGNFNDVQTDDFKTTSGVIEGTSAAFGNTWKTRADCPDAKITFENPCTLSIENDKYAQHWCGLLSDTTGPFAECHSTVNPEVYQKNCMFDTCNCENTEDCMCAALSSYVRACAVKGVLLDGWRNKVCTKYTNTCPKSLKYTYNVDSCQHTCRSLSEPDVTCNIKFVPVDGCTCINGTYMDESGKCVPASSCPCYYKGMPLSPGEVIHDNGVVCTCTYGKLSCIGEKPQTVCASPMVYVDCGNATAGVAGAECQKSCQTLDMECYKTHCVSGCICPHNYVLDGKGGCIAPEECPCVHNGDSYSPGESIRVGCNNCTCRNRKWHCSEEPCLETCSVYGDGHYTTFDGKRFDFEGDCEYVLIQNYCGKKGLDQGTFRVITENIPCGTTGTTCSKSIKVFLGNYELVLSDGRSDVIQRTPGGEMPFQIRSMGIYLVVDTTVGLILMWDKKTSIFIKLSPSFQGHVCGLCGNYDGNGNNDFTTRSQSVVGNVLEFANSWKVSSTCPNANQTKDPCTANPYRKSWAQKQCSIITSEVFAKCHSQVEPNEYYQACVDDACACDTGGDCECFCTAVAAYAQACNELDICISWRTPSICPLFCDYYNPQGECEWHYKPCGAPCMKTCNNPSGKCLHELRGLEGCYPHCPKNKPYFDEETMTCVSNCGCYENGKHYKPGTQMPSKQNCQSCECTNHGKKCKYDEHECVCTYEGQTYNYNDVIYNTTDGIGGCIVAICGPNGTLQRVVYDCPVSASPTPFQFSTTPPATTSTVTSSPTTSVCVHEVCQWSEWYDGSLLIPGFDGGDFETFDDLRAKGYEVCRAPKAVQCRAEKFPNIPLKDLGQTVECSTTSGLICYNKDQISTMCYNYEIRILCCVFVPCSSTPFITTPYETSTPITHIPVPEMTTTTASTSATTSATKTPLETSTSTEPITSTMPCQPKCKWSQWYDVHFPTLQNKGDYETYHDIRSAGKAICRHPEKIQCRAEKYPHKSIEEIGQVVHCNVSFGLICRNEDQKGELHICLNYQIKVLCCDDYSHCLTPTVPRETSASTPTVPTTSETSTFTPSVTKEITTTTTKTMTPVTTTPSTTPGCIKEECDWSIWYDVSYPESGYNDGDFDTIENIIKHGYKVCANRKAVECRAVRFPDTPYQLLEQHITCNAEEGLTCYNKDQLPPICYNYEVRFKCCRNITVPCKTTQTTTQETTMTYSTTQSTQYTKISTTEQTPEFHTKHKTTTASTIPPETEHIHSEITSTPTTQTQTKTKTTYTTLTIPVTTSTSTVPISSESTPLSSTSTSTFTTTPTVIPSTSTTYSTKATTICQPEFCSWSEWFDVDFPASGPNQGDFETYQHIRAAGKEVCQQPKQIQCQAEDYPEISIENVGQVVQCDVHFGLVCKNEDQPGRFKMCLNYKIRVLCCTPNYNCPGTTTPTTSPTSTIIPSTFTSPTTVTTSTSTSYSSTTAPTSSQSTPLSSTSTSTFTTTPTVIPSTSTTYSTKATTICQPEFCSWSEWFDVDFPASGPNQGDFETYQHIRAAGKEVCQKPKQIQCQAEDYPEISIENVGQVVQCDVHFGLVCKNEDQSGRFKMCLNYKIRVLCCTPNYNCPGTTTPTTSPTSTIIPSTFTSHTTVTTSTSTSYSSTTAPTSSQSTPLSSTSTSTFTTTPTVIPSTSTTYSTKATTICQPEFCSWSEWFDVDFPASGPNQGDFETYQHIRAAGKEVCQQPKQIQCQAEDYPEISIENVGQVVQCDVHFGLVCKNEDQPGRFKMCLNYKIRVLCCTPNYNCPGTTTPTTSPTSTIIPSTVTSPTTVTTSTSTSYSSTTAPTSSQSTPLSSTSTSTFTTTPTVIPSTSTTYSTKATTICQPEFCSWSEWFDVDFPASGPNQGDFETYQHIRAAGKEVCQQPKQIQCQAEDYPEISIENVGQVVQCDVHFGLVCKNEDQPGRFKMCLNYKIRVLCCTPNYNCPGTTTPTTSPTSTIIPSTVTSPTTVTTSTSTSYSSTTAPTSSQSTPLSSTSTSTFTTTPTVIPSTSTTYSTKATTICQPEFCSWSEWFDVDFPASGPNQGDFETYQHIRAAGKEVCQKPKQIQCQAEDYPEISIENVGQVVQCDVHFGLVCKNEDQSGRFKMCLNYKIRVLCCTPNYNCPGTTTPTTSPTSTIIPSTFTSPTTVTTSTSTSYSSTTAPTSSQSTPLSSTSTSTFTTTPTVIPSTSTTYSTKATTICQPEFCSWSEWFDVDFPASGPNQGDFETYQHIRAAGKEVCQQPKQIQCQAEDYPEISIENVGQVVQCDVHFGLVCKNEDQPGRFKMCLNYKIRVLCCTPNYNCPGTTTPTTSPTSTIIPSTVTSPTTVTTSTSTSYSSTTAPTSSQSTPLSSTSTSTFTTTPTVIPSTSTTYSTKATTICQPEFCSWSEWFDVDFPASGPNQGDFETYQHIRAAGKEVCQKPKQIQCQAEDYPEISIENVGQVVQCDVHFGLVCKNEDQSGRFKMCLNYKIRVLCCTPNYNCPGTTTPTTSPTSTIIPSTFTSPTTVTTSTSTSYSSTTAPTSSQSTPLSSTSTSTFTTTPTVIPSTSTTYSTKATTICQPEFCSWSEWFDVDFPASGPNQGDFETYQHIRAAGKEVCQQPKQIQCQAEDYPEISIENVGQVVQCDVHFGLVCKNEDQPGRFKMCLNYKIRVLCCTPNYNCPGTTTPTTSPTSTIIPSTVTSPTTVTTSTSTSYSSTTAPTSSQSTPLSSTSTSTFTTTPTVIPSTSTTYSTKATTICQPEFCSWSEWFDVDFPASGPNQGDFETYQHIRAAGKEVCQQPKQIQCQAEDYPEISIENVGQVVQCDVHFGLVCKNEDQPGRFKMCLNYKIRVLCCTPNYNCPGTTTPTTSPTSTIIPSTVTSPTTVTTSTSTSYSSTTAPTSSQSTPLSSTSTSTFTTTPTVIPSTSTTYSTKATTICQPEFCSWSEWFDVDFPASGPNQGDFETYQHIRAAGKEVCQQPKQIQCQAEDYPEISIENVGQVVQCDVHFGLVCKNEDQPGRFKMCLNYKIRVLCCTPNYNCPGTTTPTTSPTSTIIPSTFTSPTTVTTSTSTSYSSTTAPTSSQSTPLSSTSTSTFTTTPTVIPSTSTTYSTKATTICQPEFCSWSEWFDVDFPASGPNQGDFETYQHIRAAGKEVCQKPKQIQCQAEDYPEISIENVGQVVQCDVHFGLVCKNEDQPGRFKMCLNYKIRVLCCTPNYNCPGTTTPTTSPTSTIIPSTFTSPTTVTTSTSTSYSSTTAPTSSQSTPLSSTSTSTFTTTPTVIPSTSTTYSTKATTICQPEFCSWSEWFDVDFPASGPNQGDFETYQHIRAAGKEVCQQPKQIQCQAEDYPEISIENVGQVVQCDVHFGLVCKNEDQPGRFKMCLNYKIRVLCCTPNYNCPGTTTPTTSPTSTIIPSTFTSPTTVTTSTSTSYSSTTAPTSSQSTPLSSTSTSTFTTTPTVIPSTSTTYSTKATTICQPEFCSWSEWFDVDFPASGPNQGDFETYQHIRAAGKEVCQQPKQIQCQAEDYPEISIENVGQVVQCDVHFGLVCKNEDQPGKFKMCLNYKIRVLCCTPNYNCPGTTTPTTSPTSTIIPSTVTSPTTVTTSTSTSYSSTTAPTSSQSTPLSSTSTSTFTTTPTVIPSTSTTYSTKATTICQPEFCSWSEWFDVDFPASGPNQGDFETYQHIRAAGKEVCQQPKQIQCQAEDYPEISIENVGQVVQCDVHFGLVCKNEDQPGKFKMCFNYKIRVLCCTPNYNCPGTTTPTTSPTSTIIPSTFTSPTTVTTSTSTSYSSTTAPTSSQSTPLSSTSTSTFTTTPTVIPSTSTTYSTKATTICQPEFCSWSEWFDVDFPASGPNQGDFETYQHIRAAGKEVCQQPKQIQCQAEDYPEISIENVGQVVQCDVHFGLVCKNEDQPGKFKMCFNYKIRVLCCTPNYNCPGTTTPTTSPTSTIIPSTVTSPTTVTTSTSTSYSSTTAPTSSQSTPLSSTSTSTFTTTPTVIPSTSTTYSTKATTICQPEFCSWSEWFDVDFPASGPNQGDFETYQHIRAAGKEVCQKPKQIQCQAEDYPEISIENVGQVVQCDVHFGLVCKNEDQPGKFKMCFNYKIRVLCCTPNYNCPGTTTPTTSPTSTIIPSTFTSPTTVTTSTSTSYSSTTAPTSSQSTPLSSTSTSTFTTTPTVIPSTSTTYSTKATTICQPEFCSWSEWFDVDFPASGPNQGDFETYQHIRAAGKEVCQQPKQIQCQAEDYPEISIENVGQVVQCDVHFGLVCKNEDQPGKFKMCFNYKIRVLCCTPNYNCPGTTTPTTSPTSTIIPSTVTSPTTVTTSTSTSYSSTTAPTSSQSTPLSSTSTSTFTTTPTVIPSTSTTYSTKATTICQPEFCSWSEWFDVDFPASGPNQGDFETYQHIRAAGKEVCQKPKQIQCQAEDYPEISIENVGQVVQCDVHFGLVCKNEDQPGKFKMCFNYKIRVLCCTPNYNCPGTTTPTTSPTSTIIPSTVTSPTTVTTSTSTSYSSTTAPTSSQSTPLSSTSTSTFTTTPTVIPSTSTIYSTKATTICQPEFCSWSEWFDVDFPASGPNQGDFETYQHIRAAGKEVCQKPKQIQCQAEDYPEISIENVGQVVQCDVHFGLVCKNEDQPGKFKMCFNYKIRVLCCTPNYNCPGTTTPTTSPTSTIIPSTFTSPTTVTTSTSTSYSSTTAPTSSQSTPLSSTSTSTFTTTPTVIPSTSTTYSTKATTICQPEFCSWSEWFDVDFPASGPNQGDFETYQHIRAAGKEVCQQPKQIQCQAEDYPEISIENVGQVVQCDVHFGLVCKNEDQPGKFKMCFNYKIRVLCCTPNYNCPGTTTPTTSPTSTIIPSTVTSPTTVTTSTSTSYSSTTAPTSSQSTPLSSTSTSTFTTTPTVIPSTSTTYSTKATTICQPEFCSWSEWFDVDFPASGPNQGDFETYQHIRAAGKEVCQKPKQIQCQAEDYPEISIENVGQVVQCDVHFGLVCKNEDQPGKFKMCFNYKIRVLCCTPNFNCLQSTTSSPTASTIRTTSETTSYTTSFPTSTPCFCKIGDDIYSPGDVIYNRMDSDGCRFYAICSQVCSVERYTGPCNVTTPVTTTSPQTPTVTTSAPPPPSGCVSSTYPPLQPGQRHKLSNCTEIICEGDNKIKVFQQTCPPVKEITCANKYPPILVPDENYCCYHYECQCVCSGWGDPHYITFDGTYYTFLENCTYVLVKQIVPKYDNFRVYIDNYYCDSKDGLSCPKSIIIFYKSAEVVLTRELMNGVMTNVMYFNKKIVQPGFKKDGIYFSTLGINMIVEIPEIGATITFSGLIFSVKLPYSKFGNNTEGQCGTCTNNKADECRLPSGKIISSCPQMAHHWLVGNNTSCTGVPPPPLVTTPPPRPQCKVPELCKIILSKVFAECHDVIPPEPFFKGCVFDGCRITEESMQCSSLEIYATECASRGVCIDWRGKTNNTCPYNCPANMEYKPCGSINPATCEQSQEKNGQQIARNVSVTDTLSECSVQNMYALCLSKKLVMNQVTFLFRYRYQKIHAVPGLSAPGAVIPSGPCETCTCSESSYSSLQQVAVKCQPVICDTYCPMGYKYTVEPGKCCGTCKAEACIVITEDNTTHVLKIGEYWHQPGNNCTAYTCEKHNGQFITVIVKKTCPYFNPDDCEPNTIKLSDDGCCRECSTAKTGCKKHNTTTVIKHRGCVSPAPVEMTYCEGSCDAYSRLGFQQERTGIRHPIEITLYNWPRDSMDMNGIAQEWY</sequence>
<dbReference type="FunFam" id="2.10.25.10:FF:000674">
    <property type="entry name" value="Mucin-2"/>
    <property type="match status" value="1"/>
</dbReference>
<feature type="region of interest" description="Disordered" evidence="8">
    <location>
        <begin position="2842"/>
        <end position="2894"/>
    </location>
</feature>
<dbReference type="InterPro" id="IPR014853">
    <property type="entry name" value="VWF/SSPO/ZAN-like_Cys-rich_dom"/>
</dbReference>
<dbReference type="PROSITE" id="PS50184">
    <property type="entry name" value="VWFC_2"/>
    <property type="match status" value="1"/>
</dbReference>
<evidence type="ECO:0000256" key="1">
    <source>
        <dbReference type="ARBA" id="ARBA00004613"/>
    </source>
</evidence>
<dbReference type="Pfam" id="PF25962">
    <property type="entry name" value="TIL_OTOGL_Mucin"/>
    <property type="match status" value="1"/>
</dbReference>
<feature type="region of interest" description="Disordered" evidence="8">
    <location>
        <begin position="2305"/>
        <end position="2357"/>
    </location>
</feature>
<dbReference type="GO" id="GO:0005576">
    <property type="term" value="C:extracellular region"/>
    <property type="evidence" value="ECO:0007669"/>
    <property type="project" value="UniProtKB-SubCell"/>
</dbReference>
<feature type="domain" description="VWFD" evidence="10">
    <location>
        <begin position="862"/>
        <end position="1033"/>
    </location>
</feature>
<feature type="region of interest" description="Disordered" evidence="8">
    <location>
        <begin position="1947"/>
        <end position="1998"/>
    </location>
</feature>
<dbReference type="Gene3D" id="2.10.25.10">
    <property type="entry name" value="Laminin"/>
    <property type="match status" value="3"/>
</dbReference>
<dbReference type="SMART" id="SM00214">
    <property type="entry name" value="VWC"/>
    <property type="match status" value="3"/>
</dbReference>
<dbReference type="PROSITE" id="PS51233">
    <property type="entry name" value="VWFD"/>
    <property type="match status" value="4"/>
</dbReference>
<accession>A0A6J3D2N2</accession>
<feature type="domain" description="VWFD" evidence="10">
    <location>
        <begin position="394"/>
        <end position="569"/>
    </location>
</feature>
<dbReference type="InterPro" id="IPR050780">
    <property type="entry name" value="Mucin_vWF_Thrombospondin_sf"/>
</dbReference>
<comment type="subcellular location">
    <subcellularLocation>
        <location evidence="1">Secreted</location>
    </subcellularLocation>
</comment>
<dbReference type="InterPro" id="IPR002919">
    <property type="entry name" value="TIL_dom"/>
</dbReference>
<feature type="region of interest" description="Disordered" evidence="8">
    <location>
        <begin position="4633"/>
        <end position="4683"/>
    </location>
</feature>
<feature type="region of interest" description="Disordered" evidence="8">
    <location>
        <begin position="3021"/>
        <end position="3072"/>
    </location>
</feature>
<feature type="domain" description="VWFC" evidence="9">
    <location>
        <begin position="6046"/>
        <end position="6102"/>
    </location>
</feature>
<dbReference type="SMART" id="SM00832">
    <property type="entry name" value="C8"/>
    <property type="match status" value="4"/>
</dbReference>
<feature type="region of interest" description="Disordered" evidence="8">
    <location>
        <begin position="3379"/>
        <end position="3431"/>
    </location>
</feature>
<evidence type="ECO:0000256" key="5">
    <source>
        <dbReference type="ARBA" id="ARBA00023008"/>
    </source>
</evidence>
<feature type="region of interest" description="Disordered" evidence="8">
    <location>
        <begin position="1431"/>
        <end position="1455"/>
    </location>
</feature>
<keyword evidence="3" id="KW-0732">Signal</keyword>
<dbReference type="Pfam" id="PF13330">
    <property type="entry name" value="Mucin2_WxxW"/>
    <property type="match status" value="24"/>
</dbReference>
<feature type="region of interest" description="Disordered" evidence="8">
    <location>
        <begin position="4275"/>
        <end position="4325"/>
    </location>
</feature>
<evidence type="ECO:0000313" key="12">
    <source>
        <dbReference type="RefSeq" id="XP_032043853.1"/>
    </source>
</evidence>
<dbReference type="SMART" id="SM00216">
    <property type="entry name" value="VWD"/>
    <property type="match status" value="4"/>
</dbReference>
<proteinExistence type="predicted"/>
<feature type="region of interest" description="Disordered" evidence="8">
    <location>
        <begin position="2484"/>
        <end position="2536"/>
    </location>
</feature>
<evidence type="ECO:0000256" key="6">
    <source>
        <dbReference type="ARBA" id="ARBA00023157"/>
    </source>
</evidence>
<feature type="region of interest" description="Disordered" evidence="8">
    <location>
        <begin position="4453"/>
        <end position="4506"/>
    </location>
</feature>
<evidence type="ECO:0000256" key="8">
    <source>
        <dbReference type="SAM" id="MobiDB-lite"/>
    </source>
</evidence>
<feature type="domain" description="VWFD" evidence="10">
    <location>
        <begin position="5692"/>
        <end position="5874"/>
    </location>
</feature>
<evidence type="ECO:0000259" key="9">
    <source>
        <dbReference type="PROSITE" id="PS50184"/>
    </source>
</evidence>
<dbReference type="RefSeq" id="XP_032043853.1">
    <property type="nucleotide sequence ID" value="XM_032187962.1"/>
</dbReference>
<dbReference type="SUPFAM" id="SSF57567">
    <property type="entry name" value="Serine protease inhibitors"/>
    <property type="match status" value="3"/>
</dbReference>
<dbReference type="InterPro" id="IPR001007">
    <property type="entry name" value="VWF_dom"/>
</dbReference>
<keyword evidence="6" id="KW-1015">Disulfide bond</keyword>
<feature type="region of interest" description="Disordered" evidence="8">
    <location>
        <begin position="3200"/>
        <end position="3252"/>
    </location>
</feature>
<dbReference type="FunFam" id="2.10.25.10:FF:000153">
    <property type="entry name" value="MUC5B isoform 1"/>
    <property type="match status" value="1"/>
</dbReference>
<protein>
    <submittedName>
        <fullName evidence="12">Mucin-5AC-like</fullName>
    </submittedName>
</protein>
<dbReference type="Pfam" id="PF01826">
    <property type="entry name" value="TIL"/>
    <property type="match status" value="1"/>
</dbReference>
<dbReference type="PANTHER" id="PTHR11339:SF408">
    <property type="entry name" value="MUCIN-5B"/>
    <property type="match status" value="1"/>
</dbReference>
<keyword evidence="4" id="KW-0677">Repeat</keyword>
<feature type="region of interest" description="Disordered" evidence="8">
    <location>
        <begin position="1737"/>
        <end position="1761"/>
    </location>
</feature>
<keyword evidence="11" id="KW-1185">Reference proteome</keyword>
<dbReference type="InterPro" id="IPR036084">
    <property type="entry name" value="Ser_inhib-like_sf"/>
</dbReference>
<keyword evidence="7" id="KW-0325">Glycoprotein</keyword>
<feature type="region of interest" description="Disordered" evidence="8">
    <location>
        <begin position="5169"/>
        <end position="5220"/>
    </location>
</feature>
<feature type="region of interest" description="Disordered" evidence="8">
    <location>
        <begin position="4811"/>
        <end position="4864"/>
    </location>
</feature>
<organism evidence="11 12">
    <name type="scientific">Aythya fuligula</name>
    <name type="common">Tufted duck</name>
    <name type="synonym">Anas fuligula</name>
    <dbReference type="NCBI Taxonomy" id="219594"/>
    <lineage>
        <taxon>Eukaryota</taxon>
        <taxon>Metazoa</taxon>
        <taxon>Chordata</taxon>
        <taxon>Craniata</taxon>
        <taxon>Vertebrata</taxon>
        <taxon>Euteleostomi</taxon>
        <taxon>Archelosauria</taxon>
        <taxon>Archosauria</taxon>
        <taxon>Dinosauria</taxon>
        <taxon>Saurischia</taxon>
        <taxon>Theropoda</taxon>
        <taxon>Coelurosauria</taxon>
        <taxon>Aves</taxon>
        <taxon>Neognathae</taxon>
        <taxon>Galloanserae</taxon>
        <taxon>Anseriformes</taxon>
        <taxon>Anatidae</taxon>
        <taxon>Aythyinae</taxon>
        <taxon>Aythya</taxon>
    </lineage>
</organism>
<evidence type="ECO:0000256" key="4">
    <source>
        <dbReference type="ARBA" id="ARBA00022737"/>
    </source>
</evidence>
<feature type="region of interest" description="Disordered" evidence="8">
    <location>
        <begin position="2145"/>
        <end position="2177"/>
    </location>
</feature>
<evidence type="ECO:0000256" key="7">
    <source>
        <dbReference type="ARBA" id="ARBA00023180"/>
    </source>
</evidence>
<dbReference type="InterPro" id="IPR001846">
    <property type="entry name" value="VWF_type-D"/>
</dbReference>
<dbReference type="CDD" id="cd19941">
    <property type="entry name" value="TIL"/>
    <property type="match status" value="3"/>
</dbReference>
<feature type="region of interest" description="Disordered" evidence="8">
    <location>
        <begin position="2663"/>
        <end position="2714"/>
    </location>
</feature>
<evidence type="ECO:0000256" key="3">
    <source>
        <dbReference type="ARBA" id="ARBA00022729"/>
    </source>
</evidence>
<dbReference type="Pfam" id="PF00094">
    <property type="entry name" value="VWD"/>
    <property type="match status" value="4"/>
</dbReference>
<keyword evidence="2" id="KW-0964">Secreted</keyword>
<feature type="domain" description="VWFD" evidence="10">
    <location>
        <begin position="39"/>
        <end position="209"/>
    </location>
</feature>
<feature type="region of interest" description="Disordered" evidence="8">
    <location>
        <begin position="4990"/>
        <end position="5041"/>
    </location>
</feature>
<reference evidence="12" key="1">
    <citation type="submission" date="2025-08" db="UniProtKB">
        <authorList>
            <consortium name="RefSeq"/>
        </authorList>
    </citation>
    <scope>IDENTIFICATION</scope>
    <source>
        <tissue evidence="12">Lung</tissue>
    </source>
</reference>
<dbReference type="Pfam" id="PF08742">
    <property type="entry name" value="C8"/>
    <property type="match status" value="4"/>
</dbReference>
<feature type="region of interest" description="Disordered" evidence="8">
    <location>
        <begin position="5348"/>
        <end position="5401"/>
    </location>
</feature>
<dbReference type="InParanoid" id="A0A6J3D2N2"/>
<dbReference type="InterPro" id="IPR058753">
    <property type="entry name" value="TIL_OTOGL_Mucin"/>
</dbReference>
<dbReference type="PANTHER" id="PTHR11339">
    <property type="entry name" value="EXTRACELLULAR MATRIX GLYCOPROTEIN RELATED"/>
    <property type="match status" value="1"/>
</dbReference>
<dbReference type="GeneID" id="116489535"/>
<dbReference type="Proteomes" id="UP000504639">
    <property type="component" value="Chromosome 5"/>
</dbReference>
<dbReference type="SMART" id="SM00215">
    <property type="entry name" value="VWC_out"/>
    <property type="match status" value="2"/>
</dbReference>
<feature type="region of interest" description="Disordered" evidence="8">
    <location>
        <begin position="3558"/>
        <end position="3610"/>
    </location>
</feature>
<keyword evidence="5" id="KW-0186">Copper</keyword>
<evidence type="ECO:0000256" key="2">
    <source>
        <dbReference type="ARBA" id="ARBA00022525"/>
    </source>
</evidence>
<name>A0A6J3D2N2_AYTFU</name>
<evidence type="ECO:0000259" key="10">
    <source>
        <dbReference type="PROSITE" id="PS51233"/>
    </source>
</evidence>
<feature type="region of interest" description="Disordered" evidence="8">
    <location>
        <begin position="3737"/>
        <end position="3789"/>
    </location>
</feature>
<evidence type="ECO:0000313" key="11">
    <source>
        <dbReference type="Proteomes" id="UP000504639"/>
    </source>
</evidence>
<feature type="region of interest" description="Disordered" evidence="8">
    <location>
        <begin position="1799"/>
        <end position="1821"/>
    </location>
</feature>